<dbReference type="EnsemblPlants" id="HORVU.MOREX.r3.7HG0654620.1">
    <property type="protein sequence ID" value="HORVU.MOREX.r3.7HG0654620.1.CDS1"/>
    <property type="gene ID" value="HORVU.MOREX.r3.7HG0654620"/>
</dbReference>
<feature type="region of interest" description="Disordered" evidence="6">
    <location>
        <begin position="1"/>
        <end position="104"/>
    </location>
</feature>
<evidence type="ECO:0000256" key="5">
    <source>
        <dbReference type="ARBA" id="ARBA00023242"/>
    </source>
</evidence>
<dbReference type="GO" id="GO:0005634">
    <property type="term" value="C:nucleus"/>
    <property type="evidence" value="ECO:0000318"/>
    <property type="project" value="GO_Central"/>
</dbReference>
<proteinExistence type="predicted"/>
<dbReference type="FunFam" id="3.30.730.10:FF:000001">
    <property type="entry name" value="Ethylene-responsive transcription factor 2"/>
    <property type="match status" value="1"/>
</dbReference>
<dbReference type="AlphaFoldDB" id="A0A8I6Z1M1"/>
<dbReference type="PRINTS" id="PR00367">
    <property type="entry name" value="ETHRSPELEMNT"/>
</dbReference>
<protein>
    <recommendedName>
        <fullName evidence="7">AP2/ERF domain-containing protein</fullName>
    </recommendedName>
</protein>
<keyword evidence="3" id="KW-0238">DNA-binding</keyword>
<dbReference type="PROSITE" id="PS51032">
    <property type="entry name" value="AP2_ERF"/>
    <property type="match status" value="1"/>
</dbReference>
<dbReference type="InterPro" id="IPR036955">
    <property type="entry name" value="AP2/ERF_dom_sf"/>
</dbReference>
<evidence type="ECO:0000259" key="7">
    <source>
        <dbReference type="PROSITE" id="PS51032"/>
    </source>
</evidence>
<dbReference type="Gramene" id="HORVU.MOREX.r3.7HG0654620.1">
    <property type="protein sequence ID" value="HORVU.MOREX.r3.7HG0654620.1.CDS1"/>
    <property type="gene ID" value="HORVU.MOREX.r3.7HG0654620"/>
</dbReference>
<keyword evidence="4" id="KW-0804">Transcription</keyword>
<dbReference type="SMR" id="A0A8I6Z1M1"/>
<accession>A0A8I6Z1M1</accession>
<keyword evidence="9" id="KW-1185">Reference proteome</keyword>
<dbReference type="GO" id="GO:0000976">
    <property type="term" value="F:transcription cis-regulatory region binding"/>
    <property type="evidence" value="ECO:0000318"/>
    <property type="project" value="GO_Central"/>
</dbReference>
<comment type="subcellular location">
    <subcellularLocation>
        <location evidence="1">Nucleus</location>
    </subcellularLocation>
</comment>
<reference evidence="8" key="2">
    <citation type="submission" date="2020-10" db="EMBL/GenBank/DDBJ databases">
        <authorList>
            <person name="Scholz U."/>
            <person name="Mascher M."/>
            <person name="Fiebig A."/>
        </authorList>
    </citation>
    <scope>NUCLEOTIDE SEQUENCE [LARGE SCALE GENOMIC DNA]</scope>
    <source>
        <strain evidence="8">cv. Morex</strain>
    </source>
</reference>
<dbReference type="PANTHER" id="PTHR31194">
    <property type="entry name" value="SHN SHINE , DNA BINDING / TRANSCRIPTION FACTOR"/>
    <property type="match status" value="1"/>
</dbReference>
<dbReference type="InterPro" id="IPR016177">
    <property type="entry name" value="DNA-bd_dom_sf"/>
</dbReference>
<name>A0A8I6Z1M1_HORVV</name>
<feature type="compositionally biased region" description="Basic and acidic residues" evidence="6">
    <location>
        <begin position="40"/>
        <end position="69"/>
    </location>
</feature>
<dbReference type="GO" id="GO:0003700">
    <property type="term" value="F:DNA-binding transcription factor activity"/>
    <property type="evidence" value="ECO:0000318"/>
    <property type="project" value="GO_Central"/>
</dbReference>
<dbReference type="Proteomes" id="UP000011116">
    <property type="component" value="Chromosome 7H"/>
</dbReference>
<keyword evidence="5" id="KW-0539">Nucleus</keyword>
<dbReference type="Gene3D" id="3.30.730.10">
    <property type="entry name" value="AP2/ERF domain"/>
    <property type="match status" value="1"/>
</dbReference>
<dbReference type="RefSeq" id="XP_044957310.1">
    <property type="nucleotide sequence ID" value="XM_045101375.1"/>
</dbReference>
<evidence type="ECO:0000256" key="2">
    <source>
        <dbReference type="ARBA" id="ARBA00023015"/>
    </source>
</evidence>
<evidence type="ECO:0000256" key="4">
    <source>
        <dbReference type="ARBA" id="ARBA00023163"/>
    </source>
</evidence>
<dbReference type="OrthoDB" id="610645at2759"/>
<dbReference type="PANTHER" id="PTHR31194:SF177">
    <property type="entry name" value="AP2_ERF DOMAIN-CONTAINING PROTEIN"/>
    <property type="match status" value="1"/>
</dbReference>
<evidence type="ECO:0000256" key="1">
    <source>
        <dbReference type="ARBA" id="ARBA00004123"/>
    </source>
</evidence>
<gene>
    <name evidence="8" type="primary">LOC123408209</name>
</gene>
<dbReference type="InterPro" id="IPR050913">
    <property type="entry name" value="AP2/ERF_ERF"/>
</dbReference>
<dbReference type="Gramene" id="HORVU.MOREX.r2.7HG0543120.1">
    <property type="protein sequence ID" value="HORVU.MOREX.r2.7HG0543120.1.CDS.1"/>
    <property type="gene ID" value="HORVU.MOREX.r2.7HG0543120"/>
</dbReference>
<keyword evidence="2" id="KW-0805">Transcription regulation</keyword>
<organism evidence="8 9">
    <name type="scientific">Hordeum vulgare subsp. vulgare</name>
    <name type="common">Domesticated barley</name>
    <dbReference type="NCBI Taxonomy" id="112509"/>
    <lineage>
        <taxon>Eukaryota</taxon>
        <taxon>Viridiplantae</taxon>
        <taxon>Streptophyta</taxon>
        <taxon>Embryophyta</taxon>
        <taxon>Tracheophyta</taxon>
        <taxon>Spermatophyta</taxon>
        <taxon>Magnoliopsida</taxon>
        <taxon>Liliopsida</taxon>
        <taxon>Poales</taxon>
        <taxon>Poaceae</taxon>
        <taxon>BOP clade</taxon>
        <taxon>Pooideae</taxon>
        <taxon>Triticodae</taxon>
        <taxon>Triticeae</taxon>
        <taxon>Hordeinae</taxon>
        <taxon>Hordeum</taxon>
    </lineage>
</organism>
<dbReference type="SMART" id="SM00380">
    <property type="entry name" value="AP2"/>
    <property type="match status" value="1"/>
</dbReference>
<dbReference type="Pfam" id="PF00847">
    <property type="entry name" value="AP2"/>
    <property type="match status" value="1"/>
</dbReference>
<feature type="compositionally biased region" description="Basic and acidic residues" evidence="6">
    <location>
        <begin position="94"/>
        <end position="104"/>
    </location>
</feature>
<evidence type="ECO:0000313" key="8">
    <source>
        <dbReference type="EnsemblPlants" id="HORVU.MOREX.r3.7HG0654620.1.CDS1"/>
    </source>
</evidence>
<evidence type="ECO:0000256" key="3">
    <source>
        <dbReference type="ARBA" id="ARBA00023125"/>
    </source>
</evidence>
<evidence type="ECO:0000256" key="6">
    <source>
        <dbReference type="SAM" id="MobiDB-lite"/>
    </source>
</evidence>
<dbReference type="SUPFAM" id="SSF54171">
    <property type="entry name" value="DNA-binding domain"/>
    <property type="match status" value="1"/>
</dbReference>
<dbReference type="KEGG" id="hvg:123408209"/>
<sequence>MVQVIVAGGKTGGQHRRRIAKEEEPEEAADVQLPRVLRVSCEDRDATDSSSDDSPRQGRRFVEEIHLEQPPRMMASPQPDGSPFRRGPVHGAKRRADTAAEEPKFRGVRRRPWGKYAAEIRDPNKGVRVWLGTFDTAEEAAMVYDSAALRLRGPSATTNFPTSSSPSATDPDPAVLPDADVGDVGHLLVAATYEESSDESQFLGSPVSVLRPLEVAASSTLNAVKPDDTIVTPSLKIPMDTCRRGGDYSPFCSANVILPPEDEDCMFPGISFATPLIFDDDALMSSHLEGYASTIEPVSLLDVGELPMWREVDVFFEDVFSASSLKEL</sequence>
<dbReference type="InterPro" id="IPR001471">
    <property type="entry name" value="AP2/ERF_dom"/>
</dbReference>
<dbReference type="GeneID" id="123408209"/>
<reference evidence="8" key="3">
    <citation type="submission" date="2022-01" db="UniProtKB">
        <authorList>
            <consortium name="EnsemblPlants"/>
        </authorList>
    </citation>
    <scope>IDENTIFICATION</scope>
    <source>
        <strain evidence="8">subsp. vulgare</strain>
    </source>
</reference>
<evidence type="ECO:0000313" key="9">
    <source>
        <dbReference type="Proteomes" id="UP000011116"/>
    </source>
</evidence>
<reference evidence="9" key="1">
    <citation type="journal article" date="2012" name="Nature">
        <title>A physical, genetic and functional sequence assembly of the barley genome.</title>
        <authorList>
            <consortium name="The International Barley Genome Sequencing Consortium"/>
            <person name="Mayer K.F."/>
            <person name="Waugh R."/>
            <person name="Brown J.W."/>
            <person name="Schulman A."/>
            <person name="Langridge P."/>
            <person name="Platzer M."/>
            <person name="Fincher G.B."/>
            <person name="Muehlbauer G.J."/>
            <person name="Sato K."/>
            <person name="Close T.J."/>
            <person name="Wise R.P."/>
            <person name="Stein N."/>
        </authorList>
    </citation>
    <scope>NUCLEOTIDE SEQUENCE [LARGE SCALE GENOMIC DNA]</scope>
    <source>
        <strain evidence="9">cv. Morex</strain>
    </source>
</reference>
<feature type="domain" description="AP2/ERF" evidence="7">
    <location>
        <begin position="104"/>
        <end position="161"/>
    </location>
</feature>
<dbReference type="CDD" id="cd00018">
    <property type="entry name" value="AP2"/>
    <property type="match status" value="1"/>
</dbReference>